<comment type="caution">
    <text evidence="1">The sequence shown here is derived from an EMBL/GenBank/DDBJ whole genome shotgun (WGS) entry which is preliminary data.</text>
</comment>
<dbReference type="eggNOG" id="COG2104">
    <property type="taxonomic scope" value="Bacteria"/>
</dbReference>
<sequence length="64" mass="7106">MKIQLHNPKREVELTGPLRASELCKQLRLNRESVLLIRGDELVTGDALLQEADTVEVRPVISGG</sequence>
<dbReference type="RefSeq" id="WP_005629477.1">
    <property type="nucleotide sequence ID" value="NZ_AMRA01000095.1"/>
</dbReference>
<accession>K5B7V0</accession>
<reference evidence="1 2" key="1">
    <citation type="journal article" date="2012" name="J. Bacteriol.">
        <title>Genome sequence of Mycobacterium hassiacum DSM 44199, a rare source of heat-stable mycobacterial proteins.</title>
        <authorList>
            <person name="Tiago I."/>
            <person name="Maranha A."/>
            <person name="Mendes V."/>
            <person name="Alarico S."/>
            <person name="Moynihan P.J."/>
            <person name="Clarke A.J."/>
            <person name="Macedo-Ribeiro S."/>
            <person name="Pereira P.J."/>
            <person name="Empadinhas N."/>
        </authorList>
    </citation>
    <scope>NUCLEOTIDE SEQUENCE [LARGE SCALE GENOMIC DNA]</scope>
    <source>
        <strain evidence="2">DSM 44199 / CIP 105218 / JCM 12690 / 3849</strain>
    </source>
</reference>
<evidence type="ECO:0000313" key="1">
    <source>
        <dbReference type="EMBL" id="EKF22583.1"/>
    </source>
</evidence>
<dbReference type="InterPro" id="IPR016155">
    <property type="entry name" value="Mopterin_synth/thiamin_S_b"/>
</dbReference>
<dbReference type="OrthoDB" id="9799338at2"/>
<evidence type="ECO:0000313" key="2">
    <source>
        <dbReference type="Proteomes" id="UP000006265"/>
    </source>
</evidence>
<dbReference type="STRING" id="1122247.GCA_000379865_04273"/>
<gene>
    <name evidence="1" type="ORF">C731_3323</name>
</gene>
<proteinExistence type="predicted"/>
<dbReference type="InterPro" id="IPR003749">
    <property type="entry name" value="ThiS/MoaD-like"/>
</dbReference>
<protein>
    <submittedName>
        <fullName evidence="1">ThiS family protein</fullName>
    </submittedName>
</protein>
<dbReference type="AlphaFoldDB" id="K5B7V0"/>
<dbReference type="PATRIC" id="fig|1122247.3.peg.3186"/>
<name>K5B7V0_MYCHD</name>
<dbReference type="Pfam" id="PF02597">
    <property type="entry name" value="ThiS"/>
    <property type="match status" value="1"/>
</dbReference>
<keyword evidence="2" id="KW-1185">Reference proteome</keyword>
<dbReference type="Proteomes" id="UP000006265">
    <property type="component" value="Unassembled WGS sequence"/>
</dbReference>
<organism evidence="1 2">
    <name type="scientific">Mycolicibacterium hassiacum (strain DSM 44199 / CIP 105218 / JCM 12690 / 3849)</name>
    <name type="common">Mycobacterium hassiacum</name>
    <dbReference type="NCBI Taxonomy" id="1122247"/>
    <lineage>
        <taxon>Bacteria</taxon>
        <taxon>Bacillati</taxon>
        <taxon>Actinomycetota</taxon>
        <taxon>Actinomycetes</taxon>
        <taxon>Mycobacteriales</taxon>
        <taxon>Mycobacteriaceae</taxon>
        <taxon>Mycolicibacterium</taxon>
    </lineage>
</organism>
<dbReference type="SUPFAM" id="SSF54285">
    <property type="entry name" value="MoaD/ThiS"/>
    <property type="match status" value="1"/>
</dbReference>
<dbReference type="EMBL" id="AMRA01000095">
    <property type="protein sequence ID" value="EKF22583.1"/>
    <property type="molecule type" value="Genomic_DNA"/>
</dbReference>
<dbReference type="Gene3D" id="3.10.20.30">
    <property type="match status" value="1"/>
</dbReference>
<dbReference type="InterPro" id="IPR012675">
    <property type="entry name" value="Beta-grasp_dom_sf"/>
</dbReference>